<dbReference type="SUPFAM" id="SSF109854">
    <property type="entry name" value="DinB/YfiT-like putative metalloenzymes"/>
    <property type="match status" value="1"/>
</dbReference>
<reference evidence="2" key="1">
    <citation type="submission" date="2020-10" db="EMBL/GenBank/DDBJ databases">
        <title>Sequencing the genomes of 1000 actinobacteria strains.</title>
        <authorList>
            <person name="Klenk H.-P."/>
        </authorList>
    </citation>
    <scope>NUCLEOTIDE SEQUENCE</scope>
    <source>
        <strain evidence="2">DSM 46832</strain>
    </source>
</reference>
<dbReference type="GO" id="GO:0046872">
    <property type="term" value="F:metal ion binding"/>
    <property type="evidence" value="ECO:0007669"/>
    <property type="project" value="InterPro"/>
</dbReference>
<keyword evidence="3" id="KW-1185">Reference proteome</keyword>
<dbReference type="EMBL" id="JADBEB010000001">
    <property type="protein sequence ID" value="MBE1488208.1"/>
    <property type="molecule type" value="Genomic_DNA"/>
</dbReference>
<comment type="caution">
    <text evidence="2">The sequence shown here is derived from an EMBL/GenBank/DDBJ whole genome shotgun (WGS) entry which is preliminary data.</text>
</comment>
<dbReference type="RefSeq" id="WP_192767918.1">
    <property type="nucleotide sequence ID" value="NZ_JADBEB010000001.1"/>
</dbReference>
<dbReference type="InterPro" id="IPR017520">
    <property type="entry name" value="CHP03086"/>
</dbReference>
<evidence type="ECO:0000313" key="3">
    <source>
        <dbReference type="Proteomes" id="UP000649753"/>
    </source>
</evidence>
<feature type="domain" description="Mycothiol-dependent maleylpyruvate isomerase metal-binding" evidence="1">
    <location>
        <begin position="8"/>
        <end position="128"/>
    </location>
</feature>
<name>A0A927M4W1_9ACTN</name>
<proteinExistence type="predicted"/>
<organism evidence="2 3">
    <name type="scientific">Plantactinospora soyae</name>
    <dbReference type="NCBI Taxonomy" id="1544732"/>
    <lineage>
        <taxon>Bacteria</taxon>
        <taxon>Bacillati</taxon>
        <taxon>Actinomycetota</taxon>
        <taxon>Actinomycetes</taxon>
        <taxon>Micromonosporales</taxon>
        <taxon>Micromonosporaceae</taxon>
        <taxon>Plantactinospora</taxon>
    </lineage>
</organism>
<dbReference type="NCBIfam" id="TIGR03086">
    <property type="entry name" value="TIGR03086 family metal-binding protein"/>
    <property type="match status" value="1"/>
</dbReference>
<gene>
    <name evidence="2" type="ORF">H4W31_003846</name>
</gene>
<dbReference type="InterPro" id="IPR017517">
    <property type="entry name" value="Maleyloyr_isom"/>
</dbReference>
<sequence length="193" mass="20803">MDLLRTYRRALTGFADHVGRIGADQWTAATPCGSWDVRTLVNHVVGEDRWSVPLFGGATLAQVGDRFAGDVLGDDPAASARDAAEAADRAVSEPGALDRTVELSAGPTPGREYLHQLMAEHLVHGWDVMVAVGTEPRLDAEAVRECARWFTDQVSMYRAAGLVEPGVPVAPDASEQDRLVAAFGRDPGWRPRS</sequence>
<evidence type="ECO:0000259" key="1">
    <source>
        <dbReference type="Pfam" id="PF11716"/>
    </source>
</evidence>
<dbReference type="AlphaFoldDB" id="A0A927M4W1"/>
<dbReference type="Proteomes" id="UP000649753">
    <property type="component" value="Unassembled WGS sequence"/>
</dbReference>
<evidence type="ECO:0000313" key="2">
    <source>
        <dbReference type="EMBL" id="MBE1488208.1"/>
    </source>
</evidence>
<dbReference type="InterPro" id="IPR024344">
    <property type="entry name" value="MDMPI_metal-binding"/>
</dbReference>
<accession>A0A927M4W1</accession>
<protein>
    <submittedName>
        <fullName evidence="2">Uncharacterized protein (TIGR03086 family)</fullName>
    </submittedName>
</protein>
<dbReference type="NCBIfam" id="TIGR03083">
    <property type="entry name" value="maleylpyruvate isomerase family mycothiol-dependent enzyme"/>
    <property type="match status" value="1"/>
</dbReference>
<dbReference type="InterPro" id="IPR034660">
    <property type="entry name" value="DinB/YfiT-like"/>
</dbReference>
<dbReference type="Gene3D" id="1.20.120.450">
    <property type="entry name" value="dinb family like domain"/>
    <property type="match status" value="1"/>
</dbReference>
<dbReference type="Pfam" id="PF11716">
    <property type="entry name" value="MDMPI_N"/>
    <property type="match status" value="1"/>
</dbReference>